<protein>
    <recommendedName>
        <fullName evidence="3">Sulfotransferase family protein</fullName>
    </recommendedName>
</protein>
<proteinExistence type="predicted"/>
<dbReference type="RefSeq" id="WP_171783750.1">
    <property type="nucleotide sequence ID" value="NZ_BAAAML010000009.1"/>
</dbReference>
<dbReference type="Proteomes" id="UP000757540">
    <property type="component" value="Unassembled WGS sequence"/>
</dbReference>
<evidence type="ECO:0000313" key="1">
    <source>
        <dbReference type="EMBL" id="NOV97558.1"/>
    </source>
</evidence>
<gene>
    <name evidence="1" type="ORF">HDG69_002133</name>
</gene>
<dbReference type="EMBL" id="JABEZU010000002">
    <property type="protein sequence ID" value="NOV97558.1"/>
    <property type="molecule type" value="Genomic_DNA"/>
</dbReference>
<keyword evidence="2" id="KW-1185">Reference proteome</keyword>
<sequence length="432" mass="48253">MTTNRPSPHDLLLPERSRLLHIGLMKTGTTSLQHAASVLRDELLERGVRYPGTGLNHRTALTAVMGRGWGWDSAPNPAAWETLRAEIDAETSRRVWVGHELVSEAEETDVEAYRDGLGDRTHVVVTLRNYAAMLPSAWQQIMKGGRHRTFESWLRGHLSAKPNLERTRLEQERLDQGAVVRRWAQVFGPENVTVVVVDKSTPNLLFEAFEDMLGLDRGFLSTAEQDGFASNRGMSAEEAELLRAINVELRDEISWPDYRRWVRTGAAGTMLAQRSPGEHDTRLVLPTWAAEKAARRAARFVEEIDTSGVRVVGDLALLNQPVPHTDEPLTEPTSVPVDAAAQAVLGAVRQAQAERERAEYYRERLRIWAESGRTYGPRVGKASGRELAVALAQRVRRRLAGAGRPSRVDDAENLGAVEQYEADALRREEESQ</sequence>
<evidence type="ECO:0000313" key="2">
    <source>
        <dbReference type="Proteomes" id="UP000757540"/>
    </source>
</evidence>
<name>A0ABX2A7K0_9MICO</name>
<organism evidence="1 2">
    <name type="scientific">Isoptericola halotolerans</name>
    <dbReference type="NCBI Taxonomy" id="300560"/>
    <lineage>
        <taxon>Bacteria</taxon>
        <taxon>Bacillati</taxon>
        <taxon>Actinomycetota</taxon>
        <taxon>Actinomycetes</taxon>
        <taxon>Micrococcales</taxon>
        <taxon>Promicromonosporaceae</taxon>
        <taxon>Isoptericola</taxon>
    </lineage>
</organism>
<evidence type="ECO:0008006" key="3">
    <source>
        <dbReference type="Google" id="ProtNLM"/>
    </source>
</evidence>
<dbReference type="SUPFAM" id="SSF52540">
    <property type="entry name" value="P-loop containing nucleoside triphosphate hydrolases"/>
    <property type="match status" value="1"/>
</dbReference>
<comment type="caution">
    <text evidence="1">The sequence shown here is derived from an EMBL/GenBank/DDBJ whole genome shotgun (WGS) entry which is preliminary data.</text>
</comment>
<reference evidence="1 2" key="1">
    <citation type="submission" date="2020-05" db="EMBL/GenBank/DDBJ databases">
        <title>Genomic Encyclopedia of Type Strains, Phase III (KMG-III): the genomes of soil and plant-associated and newly described type strains.</title>
        <authorList>
            <person name="Whitman W."/>
        </authorList>
    </citation>
    <scope>NUCLEOTIDE SEQUENCE [LARGE SCALE GENOMIC DNA]</scope>
    <source>
        <strain evidence="1 2">KCTC 19046</strain>
    </source>
</reference>
<dbReference type="InterPro" id="IPR027417">
    <property type="entry name" value="P-loop_NTPase"/>
</dbReference>
<accession>A0ABX2A7K0</accession>
<dbReference type="Gene3D" id="3.40.50.300">
    <property type="entry name" value="P-loop containing nucleotide triphosphate hydrolases"/>
    <property type="match status" value="1"/>
</dbReference>